<dbReference type="InterPro" id="IPR036410">
    <property type="entry name" value="HSP_DnaJ_Cys-rich_dom_sf"/>
</dbReference>
<name>A0A8J3XL59_9ACTN</name>
<evidence type="ECO:0000313" key="1">
    <source>
        <dbReference type="EMBL" id="GII40338.1"/>
    </source>
</evidence>
<comment type="caution">
    <text evidence="1">The sequence shown here is derived from an EMBL/GenBank/DDBJ whole genome shotgun (WGS) entry which is preliminary data.</text>
</comment>
<dbReference type="SUPFAM" id="SSF57938">
    <property type="entry name" value="DnaJ/Hsp40 cysteine-rich domain"/>
    <property type="match status" value="1"/>
</dbReference>
<accession>A0A8J3XL59</accession>
<protein>
    <submittedName>
        <fullName evidence="1">Uncharacterized protein</fullName>
    </submittedName>
</protein>
<dbReference type="Proteomes" id="UP000622547">
    <property type="component" value="Unassembled WGS sequence"/>
</dbReference>
<reference evidence="1 2" key="1">
    <citation type="submission" date="2021-01" db="EMBL/GenBank/DDBJ databases">
        <title>Whole genome shotgun sequence of Planotetraspora phitsanulokensis NBRC 104273.</title>
        <authorList>
            <person name="Komaki H."/>
            <person name="Tamura T."/>
        </authorList>
    </citation>
    <scope>NUCLEOTIDE SEQUENCE [LARGE SCALE GENOMIC DNA]</scope>
    <source>
        <strain evidence="1 2">NBRC 104273</strain>
    </source>
</reference>
<proteinExistence type="predicted"/>
<evidence type="ECO:0000313" key="2">
    <source>
        <dbReference type="Proteomes" id="UP000622547"/>
    </source>
</evidence>
<sequence>MDPRVLLASALLITLPLVTLGYITACYVKPFARCWWCNGKRRKPNRIGRGWHDCRLCNGTGLRLRIGRHIWNHARRLYRDGNR</sequence>
<dbReference type="EMBL" id="BOOP01000025">
    <property type="protein sequence ID" value="GII40338.1"/>
    <property type="molecule type" value="Genomic_DNA"/>
</dbReference>
<dbReference type="RefSeq" id="WP_204075880.1">
    <property type="nucleotide sequence ID" value="NZ_BAABHI010000026.1"/>
</dbReference>
<keyword evidence="2" id="KW-1185">Reference proteome</keyword>
<dbReference type="AlphaFoldDB" id="A0A8J3XL59"/>
<gene>
    <name evidence="1" type="ORF">Pph01_53410</name>
</gene>
<organism evidence="1 2">
    <name type="scientific">Planotetraspora phitsanulokensis</name>
    <dbReference type="NCBI Taxonomy" id="575192"/>
    <lineage>
        <taxon>Bacteria</taxon>
        <taxon>Bacillati</taxon>
        <taxon>Actinomycetota</taxon>
        <taxon>Actinomycetes</taxon>
        <taxon>Streptosporangiales</taxon>
        <taxon>Streptosporangiaceae</taxon>
        <taxon>Planotetraspora</taxon>
    </lineage>
</organism>